<keyword evidence="9" id="KW-0408">Iron</keyword>
<evidence type="ECO:0000313" key="12">
    <source>
        <dbReference type="Proteomes" id="UP000818029"/>
    </source>
</evidence>
<name>A0ABM3BL02_GOSHI</name>
<evidence type="ECO:0000256" key="11">
    <source>
        <dbReference type="ARBA" id="ARBA00023136"/>
    </source>
</evidence>
<organism evidence="12 13">
    <name type="scientific">Gossypium hirsutum</name>
    <name type="common">Upland cotton</name>
    <name type="synonym">Gossypium mexicanum</name>
    <dbReference type="NCBI Taxonomy" id="3635"/>
    <lineage>
        <taxon>Eukaryota</taxon>
        <taxon>Viridiplantae</taxon>
        <taxon>Streptophyta</taxon>
        <taxon>Embryophyta</taxon>
        <taxon>Tracheophyta</taxon>
        <taxon>Spermatophyta</taxon>
        <taxon>Magnoliopsida</taxon>
        <taxon>eudicotyledons</taxon>
        <taxon>Gunneridae</taxon>
        <taxon>Pentapetalae</taxon>
        <taxon>rosids</taxon>
        <taxon>malvids</taxon>
        <taxon>Malvales</taxon>
        <taxon>Malvaceae</taxon>
        <taxon>Malvoideae</taxon>
        <taxon>Gossypium</taxon>
    </lineage>
</organism>
<evidence type="ECO:0000256" key="2">
    <source>
        <dbReference type="ARBA" id="ARBA00004167"/>
    </source>
</evidence>
<keyword evidence="7" id="KW-1133">Transmembrane helix</keyword>
<evidence type="ECO:0000256" key="7">
    <source>
        <dbReference type="ARBA" id="ARBA00022989"/>
    </source>
</evidence>
<evidence type="ECO:0000256" key="5">
    <source>
        <dbReference type="ARBA" id="ARBA00022692"/>
    </source>
</evidence>
<dbReference type="RefSeq" id="XP_040967738.1">
    <property type="nucleotide sequence ID" value="XM_041111804.1"/>
</dbReference>
<proteinExistence type="inferred from homology"/>
<reference evidence="12" key="1">
    <citation type="journal article" date="2020" name="Nat. Genet.">
        <title>Genomic diversifications of five Gossypium allopolyploid species and their impact on cotton improvement.</title>
        <authorList>
            <person name="Chen Z.J."/>
            <person name="Sreedasyam A."/>
            <person name="Ando A."/>
            <person name="Song Q."/>
            <person name="De Santiago L.M."/>
            <person name="Hulse-Kemp A.M."/>
            <person name="Ding M."/>
            <person name="Ye W."/>
            <person name="Kirkbride R.C."/>
            <person name="Jenkins J."/>
            <person name="Plott C."/>
            <person name="Lovell J."/>
            <person name="Lin Y.M."/>
            <person name="Vaughn R."/>
            <person name="Liu B."/>
            <person name="Simpson S."/>
            <person name="Scheffler B.E."/>
            <person name="Wen L."/>
            <person name="Saski C.A."/>
            <person name="Grover C.E."/>
            <person name="Hu G."/>
            <person name="Conover J.L."/>
            <person name="Carlson J.W."/>
            <person name="Shu S."/>
            <person name="Boston L.B."/>
            <person name="Williams M."/>
            <person name="Peterson D.G."/>
            <person name="McGee K."/>
            <person name="Jones D.C."/>
            <person name="Wendel J.F."/>
            <person name="Stelly D.M."/>
            <person name="Grimwood J."/>
            <person name="Schmutz J."/>
        </authorList>
    </citation>
    <scope>NUCLEOTIDE SEQUENCE [LARGE SCALE GENOMIC DNA]</scope>
    <source>
        <strain evidence="12">cv. TM-1</strain>
    </source>
</reference>
<keyword evidence="10" id="KW-0503">Monooxygenase</keyword>
<evidence type="ECO:0000256" key="8">
    <source>
        <dbReference type="ARBA" id="ARBA00023002"/>
    </source>
</evidence>
<keyword evidence="4" id="KW-0349">Heme</keyword>
<keyword evidence="11" id="KW-0472">Membrane</keyword>
<dbReference type="Pfam" id="PF00067">
    <property type="entry name" value="p450"/>
    <property type="match status" value="1"/>
</dbReference>
<gene>
    <name evidence="13" type="primary">LOC107934897</name>
</gene>
<evidence type="ECO:0000313" key="13">
    <source>
        <dbReference type="RefSeq" id="XP_040967738.1"/>
    </source>
</evidence>
<comment type="cofactor">
    <cofactor evidence="1">
        <name>heme</name>
        <dbReference type="ChEBI" id="CHEBI:30413"/>
    </cofactor>
</comment>
<keyword evidence="5" id="KW-0812">Transmembrane</keyword>
<evidence type="ECO:0000256" key="1">
    <source>
        <dbReference type="ARBA" id="ARBA00001971"/>
    </source>
</evidence>
<dbReference type="SUPFAM" id="SSF48264">
    <property type="entry name" value="Cytochrome P450"/>
    <property type="match status" value="1"/>
</dbReference>
<dbReference type="PANTHER" id="PTHR24282:SF226">
    <property type="entry name" value="CYTOCHROME P450 CYP749A22-LIKE"/>
    <property type="match status" value="1"/>
</dbReference>
<dbReference type="PANTHER" id="PTHR24282">
    <property type="entry name" value="CYTOCHROME P450 FAMILY MEMBER"/>
    <property type="match status" value="1"/>
</dbReference>
<dbReference type="Gene3D" id="1.10.630.10">
    <property type="entry name" value="Cytochrome P450"/>
    <property type="match status" value="1"/>
</dbReference>
<evidence type="ECO:0000256" key="9">
    <source>
        <dbReference type="ARBA" id="ARBA00023004"/>
    </source>
</evidence>
<keyword evidence="12" id="KW-1185">Reference proteome</keyword>
<keyword evidence="8" id="KW-0560">Oxidoreductase</keyword>
<evidence type="ECO:0000256" key="4">
    <source>
        <dbReference type="ARBA" id="ARBA00022617"/>
    </source>
</evidence>
<dbReference type="Proteomes" id="UP000818029">
    <property type="component" value="Chromosome A04"/>
</dbReference>
<evidence type="ECO:0000256" key="6">
    <source>
        <dbReference type="ARBA" id="ARBA00022723"/>
    </source>
</evidence>
<evidence type="ECO:0000256" key="3">
    <source>
        <dbReference type="ARBA" id="ARBA00010617"/>
    </source>
</evidence>
<sequence>MDSTSKFLIFLASSLSLFLLKFLHKYWWTPLKIQKALSLQGIKGPPYEFIHGNNKASSRFRFEALSKPMASLTHNIVPRIIPHIHSWINTYGNIYLTWEGNQAQLVISEPEIIKEILKSNDGSFPKRKDDSSFIYKILGDGLVATEGAKWVRQRKLANHAFHGESLKNMNPAVIASVETMLEKWKGREGEEMEVFEEFRLLTAEVISRTAFGSNYLEGKKIFEMLTRLSILVINNYYKTKIPGISMIWKTADEIESEKLAKGIHDRVMEMVKRREKNVSVGESDNFGNDFWDCL</sequence>
<dbReference type="InterPro" id="IPR036396">
    <property type="entry name" value="Cyt_P450_sf"/>
</dbReference>
<dbReference type="InterPro" id="IPR001128">
    <property type="entry name" value="Cyt_P450"/>
</dbReference>
<evidence type="ECO:0000256" key="10">
    <source>
        <dbReference type="ARBA" id="ARBA00023033"/>
    </source>
</evidence>
<dbReference type="InterPro" id="IPR050665">
    <property type="entry name" value="Cytochrome_P450_Monooxygen"/>
</dbReference>
<dbReference type="GeneID" id="107934897"/>
<comment type="subcellular location">
    <subcellularLocation>
        <location evidence="2">Membrane</location>
        <topology evidence="2">Single-pass membrane protein</topology>
    </subcellularLocation>
</comment>
<protein>
    <submittedName>
        <fullName evidence="13">Cytochrome P450 CYP749A22-like</fullName>
    </submittedName>
</protein>
<comment type="similarity">
    <text evidence="3">Belongs to the cytochrome P450 family.</text>
</comment>
<reference evidence="13" key="2">
    <citation type="submission" date="2025-08" db="UniProtKB">
        <authorList>
            <consortium name="RefSeq"/>
        </authorList>
    </citation>
    <scope>IDENTIFICATION</scope>
</reference>
<accession>A0ABM3BL02</accession>
<keyword evidence="6" id="KW-0479">Metal-binding</keyword>